<keyword evidence="1" id="KW-0732">Signal</keyword>
<evidence type="ECO:0000313" key="3">
    <source>
        <dbReference type="Proteomes" id="UP000001593"/>
    </source>
</evidence>
<dbReference type="HOGENOM" id="CLU_3126729_0_0_1"/>
<proteinExistence type="predicted"/>
<evidence type="ECO:0000256" key="1">
    <source>
        <dbReference type="SAM" id="SignalP"/>
    </source>
</evidence>
<dbReference type="InterPro" id="IPR029052">
    <property type="entry name" value="Metallo-depent_PP-like"/>
</dbReference>
<protein>
    <submittedName>
        <fullName evidence="2">Uncharacterized protein</fullName>
    </submittedName>
</protein>
<evidence type="ECO:0000313" key="2">
    <source>
        <dbReference type="EMBL" id="EDO25305.1"/>
    </source>
</evidence>
<dbReference type="Gene3D" id="3.60.21.10">
    <property type="match status" value="1"/>
</dbReference>
<dbReference type="Proteomes" id="UP000001593">
    <property type="component" value="Unassembled WGS sequence"/>
</dbReference>
<reference evidence="2 3" key="1">
    <citation type="journal article" date="2007" name="Science">
        <title>Sea anemone genome reveals ancestral eumetazoan gene repertoire and genomic organization.</title>
        <authorList>
            <person name="Putnam N.H."/>
            <person name="Srivastava M."/>
            <person name="Hellsten U."/>
            <person name="Dirks B."/>
            <person name="Chapman J."/>
            <person name="Salamov A."/>
            <person name="Terry A."/>
            <person name="Shapiro H."/>
            <person name="Lindquist E."/>
            <person name="Kapitonov V.V."/>
            <person name="Jurka J."/>
            <person name="Genikhovich G."/>
            <person name="Grigoriev I.V."/>
            <person name="Lucas S.M."/>
            <person name="Steele R.E."/>
            <person name="Finnerty J.R."/>
            <person name="Technau U."/>
            <person name="Martindale M.Q."/>
            <person name="Rokhsar D.S."/>
        </authorList>
    </citation>
    <scope>NUCLEOTIDE SEQUENCE [LARGE SCALE GENOMIC DNA]</scope>
    <source>
        <strain evidence="3">CH2 X CH6</strain>
    </source>
</reference>
<feature type="signal peptide" evidence="1">
    <location>
        <begin position="1"/>
        <end position="17"/>
    </location>
</feature>
<dbReference type="AlphaFoldDB" id="A8DWV4"/>
<dbReference type="PhylomeDB" id="A8DWV4"/>
<gene>
    <name evidence="2" type="ORF">NEMVEDRAFT_v1g157617</name>
</gene>
<name>A8DWV4_NEMVE</name>
<organism evidence="2 3">
    <name type="scientific">Nematostella vectensis</name>
    <name type="common">Starlet sea anemone</name>
    <dbReference type="NCBI Taxonomy" id="45351"/>
    <lineage>
        <taxon>Eukaryota</taxon>
        <taxon>Metazoa</taxon>
        <taxon>Cnidaria</taxon>
        <taxon>Anthozoa</taxon>
        <taxon>Hexacorallia</taxon>
        <taxon>Actiniaria</taxon>
        <taxon>Edwardsiidae</taxon>
        <taxon>Nematostella</taxon>
    </lineage>
</organism>
<feature type="chain" id="PRO_5002720168" evidence="1">
    <location>
        <begin position="18"/>
        <end position="50"/>
    </location>
</feature>
<keyword evidence="3" id="KW-1185">Reference proteome</keyword>
<accession>A8DWV4</accession>
<dbReference type="InParanoid" id="A8DWV4"/>
<dbReference type="EMBL" id="DS480282">
    <property type="protein sequence ID" value="EDO25305.1"/>
    <property type="molecule type" value="Genomic_DNA"/>
</dbReference>
<sequence>MLSVLICFLFPAYGVRTDGVTTYINASTANVRYKAVNRPVVFDLPTSVAA</sequence>